<dbReference type="GO" id="GO:0008270">
    <property type="term" value="F:zinc ion binding"/>
    <property type="evidence" value="ECO:0007669"/>
    <property type="project" value="InterPro"/>
</dbReference>
<evidence type="ECO:0000259" key="8">
    <source>
        <dbReference type="PROSITE" id="PS50023"/>
    </source>
</evidence>
<dbReference type="InterPro" id="IPR033723">
    <property type="entry name" value="PET_prickle"/>
</dbReference>
<dbReference type="Gene3D" id="2.10.110.10">
    <property type="entry name" value="Cysteine Rich Protein"/>
    <property type="match status" value="3"/>
</dbReference>
<dbReference type="PANTHER" id="PTHR24211:SF20">
    <property type="entry name" value="PROTEIN ESPINAS-RELATED"/>
    <property type="match status" value="1"/>
</dbReference>
<evidence type="ECO:0000256" key="6">
    <source>
        <dbReference type="PROSITE-ProRule" id="PRU00125"/>
    </source>
</evidence>
<dbReference type="SMART" id="SM00132">
    <property type="entry name" value="LIM"/>
    <property type="match status" value="3"/>
</dbReference>
<keyword evidence="11" id="KW-1185">Reference proteome</keyword>
<keyword evidence="2 6" id="KW-0479">Metal-binding</keyword>
<dbReference type="AlphaFoldDB" id="A0AAD9PD80"/>
<protein>
    <submittedName>
        <fullName evidence="10">Uncharacterized protein</fullName>
    </submittedName>
</protein>
<keyword evidence="5 6" id="KW-0440">LIM domain</keyword>
<feature type="compositionally biased region" description="Basic residues" evidence="7">
    <location>
        <begin position="1156"/>
        <end position="1170"/>
    </location>
</feature>
<keyword evidence="4 6" id="KW-0862">Zinc</keyword>
<reference evidence="10" key="1">
    <citation type="journal article" date="2023" name="Mol. Biol. Evol.">
        <title>Third-Generation Sequencing Reveals the Adaptive Role of the Epigenome in Three Deep-Sea Polychaetes.</title>
        <authorList>
            <person name="Perez M."/>
            <person name="Aroh O."/>
            <person name="Sun Y."/>
            <person name="Lan Y."/>
            <person name="Juniper S.K."/>
            <person name="Young C.R."/>
            <person name="Angers B."/>
            <person name="Qian P.Y."/>
        </authorList>
    </citation>
    <scope>NUCLEOTIDE SEQUENCE</scope>
    <source>
        <strain evidence="10">R07B-5</strain>
    </source>
</reference>
<dbReference type="PROSITE" id="PS50023">
    <property type="entry name" value="LIM_DOMAIN_2"/>
    <property type="match status" value="2"/>
</dbReference>
<feature type="region of interest" description="Disordered" evidence="7">
    <location>
        <begin position="883"/>
        <end position="955"/>
    </location>
</feature>
<feature type="domain" description="PET" evidence="9">
    <location>
        <begin position="331"/>
        <end position="439"/>
    </location>
</feature>
<feature type="region of interest" description="Disordered" evidence="7">
    <location>
        <begin position="1005"/>
        <end position="1048"/>
    </location>
</feature>
<feature type="compositionally biased region" description="Polar residues" evidence="7">
    <location>
        <begin position="883"/>
        <end position="894"/>
    </location>
</feature>
<feature type="region of interest" description="Disordered" evidence="7">
    <location>
        <begin position="1144"/>
        <end position="1170"/>
    </location>
</feature>
<gene>
    <name evidence="10" type="ORF">NP493_26g00012</name>
</gene>
<dbReference type="InterPro" id="IPR033727">
    <property type="entry name" value="LIM3_prickle"/>
</dbReference>
<dbReference type="PROSITE" id="PS51303">
    <property type="entry name" value="PET"/>
    <property type="match status" value="1"/>
</dbReference>
<dbReference type="SUPFAM" id="SSF57716">
    <property type="entry name" value="Glucocorticoid receptor-like (DNA-binding domain)"/>
    <property type="match status" value="2"/>
</dbReference>
<feature type="domain" description="LIM zinc-binding" evidence="8">
    <location>
        <begin position="506"/>
        <end position="566"/>
    </location>
</feature>
<keyword evidence="3" id="KW-0677">Repeat</keyword>
<feature type="region of interest" description="Disordered" evidence="7">
    <location>
        <begin position="735"/>
        <end position="806"/>
    </location>
</feature>
<dbReference type="PANTHER" id="PTHR24211">
    <property type="entry name" value="LIM DOMAIN-CONTAINING PROTEIN"/>
    <property type="match status" value="1"/>
</dbReference>
<dbReference type="Proteomes" id="UP001209878">
    <property type="component" value="Unassembled WGS sequence"/>
</dbReference>
<evidence type="ECO:0000256" key="1">
    <source>
        <dbReference type="ARBA" id="ARBA00008268"/>
    </source>
</evidence>
<feature type="compositionally biased region" description="Low complexity" evidence="7">
    <location>
        <begin position="926"/>
        <end position="944"/>
    </location>
</feature>
<dbReference type="FunFam" id="2.10.110.10:FF:000035">
    <property type="entry name" value="prickle-like protein 2 isoform X1"/>
    <property type="match status" value="1"/>
</dbReference>
<dbReference type="InterPro" id="IPR033726">
    <property type="entry name" value="LIM2_prickle"/>
</dbReference>
<proteinExistence type="inferred from homology"/>
<feature type="region of interest" description="Disordered" evidence="7">
    <location>
        <begin position="277"/>
        <end position="304"/>
    </location>
</feature>
<dbReference type="CDD" id="cd09420">
    <property type="entry name" value="LIM3_Prickle"/>
    <property type="match status" value="1"/>
</dbReference>
<dbReference type="Pfam" id="PF06297">
    <property type="entry name" value="PET"/>
    <property type="match status" value="1"/>
</dbReference>
<comment type="caution">
    <text evidence="10">The sequence shown here is derived from an EMBL/GenBank/DDBJ whole genome shotgun (WGS) entry which is preliminary data.</text>
</comment>
<dbReference type="FunFam" id="2.10.110.10:FF:000005">
    <property type="entry name" value="Testin isoform 1"/>
    <property type="match status" value="1"/>
</dbReference>
<evidence type="ECO:0000256" key="4">
    <source>
        <dbReference type="ARBA" id="ARBA00022833"/>
    </source>
</evidence>
<evidence type="ECO:0000256" key="5">
    <source>
        <dbReference type="ARBA" id="ARBA00023038"/>
    </source>
</evidence>
<feature type="domain" description="LIM zinc-binding" evidence="8">
    <location>
        <begin position="441"/>
        <end position="505"/>
    </location>
</feature>
<organism evidence="10 11">
    <name type="scientific">Ridgeia piscesae</name>
    <name type="common">Tubeworm</name>
    <dbReference type="NCBI Taxonomy" id="27915"/>
    <lineage>
        <taxon>Eukaryota</taxon>
        <taxon>Metazoa</taxon>
        <taxon>Spiralia</taxon>
        <taxon>Lophotrochozoa</taxon>
        <taxon>Annelida</taxon>
        <taxon>Polychaeta</taxon>
        <taxon>Sedentaria</taxon>
        <taxon>Canalipalpata</taxon>
        <taxon>Sabellida</taxon>
        <taxon>Siboglinidae</taxon>
        <taxon>Ridgeia</taxon>
    </lineage>
</organism>
<evidence type="ECO:0000313" key="10">
    <source>
        <dbReference type="EMBL" id="KAK2192573.1"/>
    </source>
</evidence>
<dbReference type="InterPro" id="IPR010442">
    <property type="entry name" value="PET_domain"/>
</dbReference>
<evidence type="ECO:0000256" key="2">
    <source>
        <dbReference type="ARBA" id="ARBA00022723"/>
    </source>
</evidence>
<dbReference type="EMBL" id="JAODUO010000027">
    <property type="protein sequence ID" value="KAK2192573.1"/>
    <property type="molecule type" value="Genomic_DNA"/>
</dbReference>
<name>A0AAD9PD80_RIDPI</name>
<accession>A0AAD9PD80</accession>
<evidence type="ECO:0000313" key="11">
    <source>
        <dbReference type="Proteomes" id="UP001209878"/>
    </source>
</evidence>
<dbReference type="CDD" id="cd09827">
    <property type="entry name" value="PET_Prickle"/>
    <property type="match status" value="1"/>
</dbReference>
<feature type="compositionally biased region" description="Polar residues" evidence="7">
    <location>
        <begin position="756"/>
        <end position="776"/>
    </location>
</feature>
<dbReference type="InterPro" id="IPR047120">
    <property type="entry name" value="Pk/Esn/Tes"/>
</dbReference>
<dbReference type="PROSITE" id="PS00478">
    <property type="entry name" value="LIM_DOMAIN_1"/>
    <property type="match status" value="1"/>
</dbReference>
<dbReference type="InterPro" id="IPR001781">
    <property type="entry name" value="Znf_LIM"/>
</dbReference>
<comment type="similarity">
    <text evidence="1">Belongs to the prickle / espinas / testin family.</text>
</comment>
<evidence type="ECO:0000256" key="3">
    <source>
        <dbReference type="ARBA" id="ARBA00022737"/>
    </source>
</evidence>
<evidence type="ECO:0000256" key="7">
    <source>
        <dbReference type="SAM" id="MobiDB-lite"/>
    </source>
</evidence>
<dbReference type="CDD" id="cd09415">
    <property type="entry name" value="LIM1_Prickle"/>
    <property type="match status" value="1"/>
</dbReference>
<dbReference type="CDD" id="cd09418">
    <property type="entry name" value="LIM2_Prickle"/>
    <property type="match status" value="1"/>
</dbReference>
<dbReference type="Pfam" id="PF00412">
    <property type="entry name" value="LIM"/>
    <property type="match status" value="3"/>
</dbReference>
<evidence type="ECO:0000259" key="9">
    <source>
        <dbReference type="PROSITE" id="PS51303"/>
    </source>
</evidence>
<sequence>MSMSPEVVVGNMSFTSPVTGAPPYSWSLVPSLDRTTPHSWSSSTPSVRTSAGRAAVCTLSSAQSVRNTSSTPSLRTTVGRAAVCTLTSTPSGRTSASRAAVCTLHGAPSVRTTAGRAAICTLSSPSVGTSSSVTMGASTSSPVSENRDPVYVIPVKMDMVGAASRGHPMSSTVARSWQRTGQHASVDSDGYSQLVFSKQQLQSHYKQQPMKTYTFAPVPPPKPTPCPPPPVKTLSMSSSLRNMSNLQSLETNFRHPKCQSAEDILAARGTPAVHHGIGTRGERFRSNGPGQAITDFSSSSRSKVVSKPTKKSVTFARQVELQATSPLPTGDMSQQEVLPLSCHQLETLGRCMPEKSARFNLVHQYMSSLPEDKVPYVNSVGEKYRIKQLLQQLPPHDNEVRYCNGLSDEEKKELRLFSARRKRESLGRGSVRPLPLTLQGIVCQQCGESVHGGEMAVFASRAGTGVCWHPACFVCSVCCELLVDLIYFFRDGKICCGRHHAETLKPRCAACDEIIFADECTEAEGRSWHMKHFCCYECDKQLGGQRYIMREGRPYCCECFESMYAEYCETCGESIGVDQGQMNHDGQHWHAQPGCFCCKTCHASLLGQPFLPLGGAIYCSTDCSADDKRPLDGCDADKSRAVFIENLKPFTNIDGGNRNSLKEAESGDVLSDLKSTMSHRNKLMSIDVMPQRNSGGDIVTMATDAKFLATGDQSQNGSLRMHRSRVPVQDAYHSSCQSSGYMSEGGSSVRKYHVSSHASRQTSGAPSQRKYTSRQVSGVRVSGYSSDTTGGAHLKGRRGYPIRPSDYMLKPQELKGQLESDGRNQSDDTRSQAMYMSRYVTDDCRQQLADYRHVYTNGNIIANGNVVSLDMQNAATMTSCQSSAQDLVSQPESATDTERASPCKHLKKSHSQNSMVDQSNKERRGSSSNSSRKSSLSSRSSKPRLGSDKNLSVRFMTPCHGSRQRVMGEEINIDIPEDVMQQQLLQQQMLQEQLLQQQQMMAQKARRASGYASDPGRSHRVNPPQVPAGQCHSKPASGKMNPISRPAKPKLGVYHSAGMAFPRSHSMNTNTEVYFSDSAMHRHRTQPQHRTPVVVGNRYMQVQSDFEQCSTCSSSSDSEFDYYLDRPQGGRTRLAYVGTEYAGHTNAISPQSSPRKDKKKRVKSKHCIVS</sequence>
<dbReference type="InterPro" id="IPR033725">
    <property type="entry name" value="LIM1_prickle"/>
</dbReference>